<gene>
    <name evidence="8" type="ordered locus">PB2503_01277</name>
</gene>
<dbReference type="OrthoDB" id="312624at2"/>
<reference evidence="8 9" key="2">
    <citation type="journal article" date="2011" name="J. Bacteriol.">
        <title>Complete genome sequence of strain HTCC2503T of Parvularcula bermudensis, the type species of the order "Parvularculales" in the class Alphaproteobacteria.</title>
        <authorList>
            <person name="Oh H.M."/>
            <person name="Kang I."/>
            <person name="Vergin K.L."/>
            <person name="Kang D."/>
            <person name="Rhee K.H."/>
            <person name="Giovannoni S.J."/>
            <person name="Cho J.C."/>
        </authorList>
    </citation>
    <scope>NUCLEOTIDE SEQUENCE [LARGE SCALE GENOMIC DNA]</scope>
    <source>
        <strain evidence="9">ATCC BAA-594 / HTCC2503 / KCTC 12087</strain>
    </source>
</reference>
<dbReference type="AlphaFoldDB" id="E0TBD1"/>
<proteinExistence type="inferred from homology"/>
<keyword evidence="7 8" id="KW-0503">Monooxygenase</keyword>
<keyword evidence="5" id="KW-0521">NADP</keyword>
<name>E0TBD1_PARBH</name>
<dbReference type="FunFam" id="3.50.50.60:FF:000228">
    <property type="entry name" value="FAD-containing monooxygenase EthA"/>
    <property type="match status" value="1"/>
</dbReference>
<evidence type="ECO:0000256" key="3">
    <source>
        <dbReference type="ARBA" id="ARBA00022630"/>
    </source>
</evidence>
<dbReference type="GO" id="GO:0050660">
    <property type="term" value="F:flavin adenine dinucleotide binding"/>
    <property type="evidence" value="ECO:0007669"/>
    <property type="project" value="InterPro"/>
</dbReference>
<dbReference type="InterPro" id="IPR051820">
    <property type="entry name" value="FAD-binding_MO"/>
</dbReference>
<protein>
    <submittedName>
        <fullName evidence="8">Flavin-containing monooxygenase FMO</fullName>
    </submittedName>
</protein>
<keyword evidence="6" id="KW-0560">Oxidoreductase</keyword>
<keyword evidence="4" id="KW-0274">FAD</keyword>
<evidence type="ECO:0000256" key="5">
    <source>
        <dbReference type="ARBA" id="ARBA00022857"/>
    </source>
</evidence>
<evidence type="ECO:0000313" key="8">
    <source>
        <dbReference type="EMBL" id="ADM08335.1"/>
    </source>
</evidence>
<dbReference type="PANTHER" id="PTHR43872">
    <property type="entry name" value="MONOOXYGENASE, PUTATIVE (AFU_ORTHOLOGUE AFUA_8G02570)-RELATED"/>
    <property type="match status" value="1"/>
</dbReference>
<dbReference type="KEGG" id="pbr:PB2503_01277"/>
<dbReference type="PANTHER" id="PTHR43872:SF1">
    <property type="entry name" value="MONOOXYGENASE, PUTATIVE (AFU_ORTHOLOGUE AFUA_8G02570)-RELATED"/>
    <property type="match status" value="1"/>
</dbReference>
<accession>E0TBD1</accession>
<dbReference type="Gene3D" id="3.50.50.60">
    <property type="entry name" value="FAD/NAD(P)-binding domain"/>
    <property type="match status" value="3"/>
</dbReference>
<evidence type="ECO:0000256" key="6">
    <source>
        <dbReference type="ARBA" id="ARBA00023002"/>
    </source>
</evidence>
<dbReference type="Proteomes" id="UP000001302">
    <property type="component" value="Chromosome"/>
</dbReference>
<evidence type="ECO:0000256" key="2">
    <source>
        <dbReference type="ARBA" id="ARBA00010139"/>
    </source>
</evidence>
<evidence type="ECO:0000256" key="1">
    <source>
        <dbReference type="ARBA" id="ARBA00001974"/>
    </source>
</evidence>
<comment type="cofactor">
    <cofactor evidence="1">
        <name>FAD</name>
        <dbReference type="ChEBI" id="CHEBI:57692"/>
    </cofactor>
</comment>
<keyword evidence="3" id="KW-0285">Flavoprotein</keyword>
<sequence>MSVTPIHKKQIYDVLIFGAGVSGIGCAATLRQKSPEKTWTILEMRHDLGGTWDLFKYPGIRSDSDLYTFSYEFKPWDRKRSIARGDEIKDYLDDTAKEFDVKDHIQFHTKILSCSWDSQQALWTVRVENTKTGEQSDVFGRWIFSGTGYYDYDKGYRPSFPNEDAYKGEIIHPQHWPEDLDYSGKRIAVIGSGATAVTLLPSLAEKAAHVIQVQRTPTYVLPVPQVDPWQYLFRPFVSKNTLHRLMRAKNILRQKLLWGASRRFPRMMRQFIRLVNKVYLPSHYPVDTHFNPPYDPWDQRLCAVPDGDLYKSLRKGECSIVTGTIARFTEKGIEMSSGETVEADIIVTATGLNIKLLGGVTYTVDGEEIDWSQRVVFKGMMYNGIPNFVMALGYTQSSWTLKVGLLCEYLCRLFAEMDRRGMAVCTPELPDRPMELRPLLDFGAGYVRRAIDKMPRQGDAFPWEMTFNYSEDAEMMKEGEVVAPELRLSPLPEALAYAAE</sequence>
<dbReference type="GO" id="GO:0004499">
    <property type="term" value="F:N,N-dimethylaniline monooxygenase activity"/>
    <property type="evidence" value="ECO:0007669"/>
    <property type="project" value="InterPro"/>
</dbReference>
<evidence type="ECO:0000256" key="4">
    <source>
        <dbReference type="ARBA" id="ARBA00022827"/>
    </source>
</evidence>
<dbReference type="Pfam" id="PF00743">
    <property type="entry name" value="FMO-like"/>
    <property type="match status" value="1"/>
</dbReference>
<dbReference type="eggNOG" id="COG2072">
    <property type="taxonomic scope" value="Bacteria"/>
</dbReference>
<comment type="similarity">
    <text evidence="2">Belongs to the FAD-binding monooxygenase family.</text>
</comment>
<dbReference type="GO" id="GO:0050661">
    <property type="term" value="F:NADP binding"/>
    <property type="evidence" value="ECO:0007669"/>
    <property type="project" value="InterPro"/>
</dbReference>
<dbReference type="InterPro" id="IPR036188">
    <property type="entry name" value="FAD/NAD-bd_sf"/>
</dbReference>
<evidence type="ECO:0000313" key="9">
    <source>
        <dbReference type="Proteomes" id="UP000001302"/>
    </source>
</evidence>
<dbReference type="RefSeq" id="WP_013299309.1">
    <property type="nucleotide sequence ID" value="NC_014414.1"/>
</dbReference>
<dbReference type="HOGENOM" id="CLU_032067_2_0_5"/>
<reference evidence="9" key="1">
    <citation type="submission" date="2010-08" db="EMBL/GenBank/DDBJ databases">
        <title>Genome sequence of Parvularcula bermudensis HTCC2503.</title>
        <authorList>
            <person name="Kang D.-M."/>
            <person name="Oh H.-M."/>
            <person name="Cho J.-C."/>
        </authorList>
    </citation>
    <scope>NUCLEOTIDE SEQUENCE [LARGE SCALE GENOMIC DNA]</scope>
    <source>
        <strain evidence="9">ATCC BAA-594 / HTCC2503 / KCTC 12087</strain>
    </source>
</reference>
<evidence type="ECO:0000256" key="7">
    <source>
        <dbReference type="ARBA" id="ARBA00023033"/>
    </source>
</evidence>
<keyword evidence="9" id="KW-1185">Reference proteome</keyword>
<dbReference type="InterPro" id="IPR020946">
    <property type="entry name" value="Flavin_mOase-like"/>
</dbReference>
<dbReference type="STRING" id="314260.PB2503_01277"/>
<organism evidence="8 9">
    <name type="scientific">Parvularcula bermudensis (strain ATCC BAA-594 / HTCC2503 / KCTC 12087)</name>
    <dbReference type="NCBI Taxonomy" id="314260"/>
    <lineage>
        <taxon>Bacteria</taxon>
        <taxon>Pseudomonadati</taxon>
        <taxon>Pseudomonadota</taxon>
        <taxon>Alphaproteobacteria</taxon>
        <taxon>Parvularculales</taxon>
        <taxon>Parvularculaceae</taxon>
        <taxon>Parvularcula</taxon>
    </lineage>
</organism>
<dbReference type="EMBL" id="CP002156">
    <property type="protein sequence ID" value="ADM08335.1"/>
    <property type="molecule type" value="Genomic_DNA"/>
</dbReference>
<dbReference type="SUPFAM" id="SSF51905">
    <property type="entry name" value="FAD/NAD(P)-binding domain"/>
    <property type="match status" value="2"/>
</dbReference>